<feature type="domain" description="ABC transporter Uup C-terminal" evidence="3">
    <location>
        <begin position="2"/>
        <end position="52"/>
    </location>
</feature>
<name>X1C9X9_9ZZZZ</name>
<dbReference type="Gene3D" id="1.10.287.380">
    <property type="entry name" value="Valyl-tRNA synthetase, C-terminal domain"/>
    <property type="match status" value="1"/>
</dbReference>
<reference evidence="4" key="1">
    <citation type="journal article" date="2014" name="Front. Microbiol.">
        <title>High frequency of phylogenetically diverse reductive dehalogenase-homologous genes in deep subseafloor sedimentary metagenomes.</title>
        <authorList>
            <person name="Kawai M."/>
            <person name="Futagami T."/>
            <person name="Toyoda A."/>
            <person name="Takaki Y."/>
            <person name="Nishi S."/>
            <person name="Hori S."/>
            <person name="Arai W."/>
            <person name="Tsubouchi T."/>
            <person name="Morono Y."/>
            <person name="Uchiyama I."/>
            <person name="Ito T."/>
            <person name="Fujiyama A."/>
            <person name="Inagaki F."/>
            <person name="Takami H."/>
        </authorList>
    </citation>
    <scope>NUCLEOTIDE SEQUENCE</scope>
    <source>
        <strain evidence="4">Expedition CK06-06</strain>
    </source>
</reference>
<evidence type="ECO:0000256" key="2">
    <source>
        <dbReference type="ARBA" id="ARBA00022840"/>
    </source>
</evidence>
<evidence type="ECO:0000256" key="1">
    <source>
        <dbReference type="ARBA" id="ARBA00022741"/>
    </source>
</evidence>
<accession>X1C9X9</accession>
<feature type="non-terminal residue" evidence="4">
    <location>
        <position position="1"/>
    </location>
</feature>
<dbReference type="EMBL" id="BART01011133">
    <property type="protein sequence ID" value="GAG81161.1"/>
    <property type="molecule type" value="Genomic_DNA"/>
</dbReference>
<dbReference type="InterPro" id="IPR032524">
    <property type="entry name" value="ABC_tran_C"/>
</dbReference>
<keyword evidence="2" id="KW-0067">ATP-binding</keyword>
<dbReference type="Pfam" id="PF16326">
    <property type="entry name" value="ABC_tran_CTD"/>
    <property type="match status" value="1"/>
</dbReference>
<sequence>GSLEQQQADLYAKMAEPDFYQHPSECVAKVQKQAEMTEEKLAAAYSRWEELDS</sequence>
<evidence type="ECO:0000313" key="4">
    <source>
        <dbReference type="EMBL" id="GAG81161.1"/>
    </source>
</evidence>
<dbReference type="InterPro" id="IPR037118">
    <property type="entry name" value="Val-tRNA_synth_C_sf"/>
</dbReference>
<keyword evidence="1" id="KW-0547">Nucleotide-binding</keyword>
<organism evidence="4">
    <name type="scientific">marine sediment metagenome</name>
    <dbReference type="NCBI Taxonomy" id="412755"/>
    <lineage>
        <taxon>unclassified sequences</taxon>
        <taxon>metagenomes</taxon>
        <taxon>ecological metagenomes</taxon>
    </lineage>
</organism>
<dbReference type="AlphaFoldDB" id="X1C9X9"/>
<proteinExistence type="predicted"/>
<evidence type="ECO:0000259" key="3">
    <source>
        <dbReference type="Pfam" id="PF16326"/>
    </source>
</evidence>
<dbReference type="GO" id="GO:0003677">
    <property type="term" value="F:DNA binding"/>
    <property type="evidence" value="ECO:0007669"/>
    <property type="project" value="InterPro"/>
</dbReference>
<comment type="caution">
    <text evidence="4">The sequence shown here is derived from an EMBL/GenBank/DDBJ whole genome shotgun (WGS) entry which is preliminary data.</text>
</comment>
<protein>
    <recommendedName>
        <fullName evidence="3">ABC transporter Uup C-terminal domain-containing protein</fullName>
    </recommendedName>
</protein>
<gene>
    <name evidence="4" type="ORF">S01H4_23865</name>
</gene>
<dbReference type="GO" id="GO:0005524">
    <property type="term" value="F:ATP binding"/>
    <property type="evidence" value="ECO:0007669"/>
    <property type="project" value="UniProtKB-KW"/>
</dbReference>